<dbReference type="AlphaFoldDB" id="A0A427A462"/>
<evidence type="ECO:0000313" key="1">
    <source>
        <dbReference type="EMBL" id="RRT70991.1"/>
    </source>
</evidence>
<comment type="caution">
    <text evidence="1">The sequence shown here is derived from an EMBL/GenBank/DDBJ whole genome shotgun (WGS) entry which is preliminary data.</text>
</comment>
<dbReference type="EMBL" id="AMZH03003842">
    <property type="protein sequence ID" value="RRT70991.1"/>
    <property type="molecule type" value="Genomic_DNA"/>
</dbReference>
<sequence>MLLRRWRMAAKEMIGGMSFREATTAVEEGMIAVVATEVSTVVSEATRGFLQAVVAAVVVASGEEEMRR</sequence>
<gene>
    <name evidence="1" type="ORF">B296_00010529</name>
</gene>
<dbReference type="Proteomes" id="UP000287651">
    <property type="component" value="Unassembled WGS sequence"/>
</dbReference>
<protein>
    <submittedName>
        <fullName evidence="1">Uncharacterized protein</fullName>
    </submittedName>
</protein>
<reference evidence="1 2" key="1">
    <citation type="journal article" date="2014" name="Agronomy (Basel)">
        <title>A Draft Genome Sequence for Ensete ventricosum, the Drought-Tolerant Tree Against Hunger.</title>
        <authorList>
            <person name="Harrison J."/>
            <person name="Moore K.A."/>
            <person name="Paszkiewicz K."/>
            <person name="Jones T."/>
            <person name="Grant M."/>
            <person name="Ambacheew D."/>
            <person name="Muzemil S."/>
            <person name="Studholme D.J."/>
        </authorList>
    </citation>
    <scope>NUCLEOTIDE SEQUENCE [LARGE SCALE GENOMIC DNA]</scope>
</reference>
<name>A0A427A462_ENSVE</name>
<evidence type="ECO:0000313" key="2">
    <source>
        <dbReference type="Proteomes" id="UP000287651"/>
    </source>
</evidence>
<proteinExistence type="predicted"/>
<organism evidence="1 2">
    <name type="scientific">Ensete ventricosum</name>
    <name type="common">Abyssinian banana</name>
    <name type="synonym">Musa ensete</name>
    <dbReference type="NCBI Taxonomy" id="4639"/>
    <lineage>
        <taxon>Eukaryota</taxon>
        <taxon>Viridiplantae</taxon>
        <taxon>Streptophyta</taxon>
        <taxon>Embryophyta</taxon>
        <taxon>Tracheophyta</taxon>
        <taxon>Spermatophyta</taxon>
        <taxon>Magnoliopsida</taxon>
        <taxon>Liliopsida</taxon>
        <taxon>Zingiberales</taxon>
        <taxon>Musaceae</taxon>
        <taxon>Ensete</taxon>
    </lineage>
</organism>
<accession>A0A427A462</accession>